<comment type="caution">
    <text evidence="8">The sequence shown here is derived from an EMBL/GenBank/DDBJ whole genome shotgun (WGS) entry which is preliminary data.</text>
</comment>
<proteinExistence type="predicted"/>
<dbReference type="InterPro" id="IPR007624">
    <property type="entry name" value="RNA_pol_sigma70_r3"/>
</dbReference>
<accession>A0A4Q4Z4K4</accession>
<evidence type="ECO:0000256" key="4">
    <source>
        <dbReference type="ARBA" id="ARBA00023163"/>
    </source>
</evidence>
<dbReference type="Pfam" id="PF04539">
    <property type="entry name" value="Sigma70_r3"/>
    <property type="match status" value="1"/>
</dbReference>
<dbReference type="NCBIfam" id="TIGR02937">
    <property type="entry name" value="sigma70-ECF"/>
    <property type="match status" value="1"/>
</dbReference>
<dbReference type="AlphaFoldDB" id="A0A4Q4Z4K4"/>
<evidence type="ECO:0000259" key="6">
    <source>
        <dbReference type="Pfam" id="PF04539"/>
    </source>
</evidence>
<feature type="region of interest" description="Disordered" evidence="5">
    <location>
        <begin position="1"/>
        <end position="60"/>
    </location>
</feature>
<dbReference type="PANTHER" id="PTHR30385:SF4">
    <property type="entry name" value="RNA POLYMERASE SIGMA-E FACTOR"/>
    <property type="match status" value="1"/>
</dbReference>
<evidence type="ECO:0000256" key="2">
    <source>
        <dbReference type="ARBA" id="ARBA00023082"/>
    </source>
</evidence>
<protein>
    <submittedName>
        <fullName evidence="8">Sigma-70 family RNA polymerase sigma factor</fullName>
    </submittedName>
</protein>
<evidence type="ECO:0000313" key="8">
    <source>
        <dbReference type="EMBL" id="RYP82328.1"/>
    </source>
</evidence>
<dbReference type="SUPFAM" id="SSF88659">
    <property type="entry name" value="Sigma3 and sigma4 domains of RNA polymerase sigma factors"/>
    <property type="match status" value="2"/>
</dbReference>
<dbReference type="OrthoDB" id="9804285at2"/>
<evidence type="ECO:0000259" key="7">
    <source>
        <dbReference type="Pfam" id="PF04545"/>
    </source>
</evidence>
<feature type="domain" description="RNA polymerase sigma-70 region 3" evidence="6">
    <location>
        <begin position="1"/>
        <end position="61"/>
    </location>
</feature>
<feature type="domain" description="RNA polymerase sigma-70 region 4" evidence="7">
    <location>
        <begin position="75"/>
        <end position="123"/>
    </location>
</feature>
<keyword evidence="3" id="KW-0238">DNA-binding</keyword>
<evidence type="ECO:0000313" key="9">
    <source>
        <dbReference type="Proteomes" id="UP000295198"/>
    </source>
</evidence>
<dbReference type="InterPro" id="IPR014284">
    <property type="entry name" value="RNA_pol_sigma-70_dom"/>
</dbReference>
<gene>
    <name evidence="8" type="ORF">EKO23_22060</name>
</gene>
<dbReference type="GO" id="GO:0016987">
    <property type="term" value="F:sigma factor activity"/>
    <property type="evidence" value="ECO:0007669"/>
    <property type="project" value="UniProtKB-KW"/>
</dbReference>
<dbReference type="GO" id="GO:0003677">
    <property type="term" value="F:DNA binding"/>
    <property type="evidence" value="ECO:0007669"/>
    <property type="project" value="UniProtKB-KW"/>
</dbReference>
<organism evidence="8 9">
    <name type="scientific">Nocardioides guangzhouensis</name>
    <dbReference type="NCBI Taxonomy" id="2497878"/>
    <lineage>
        <taxon>Bacteria</taxon>
        <taxon>Bacillati</taxon>
        <taxon>Actinomycetota</taxon>
        <taxon>Actinomycetes</taxon>
        <taxon>Propionibacteriales</taxon>
        <taxon>Nocardioidaceae</taxon>
        <taxon>Nocardioides</taxon>
    </lineage>
</organism>
<dbReference type="Pfam" id="PF04545">
    <property type="entry name" value="Sigma70_r4"/>
    <property type="match status" value="1"/>
</dbReference>
<keyword evidence="2" id="KW-0731">Sigma factor</keyword>
<evidence type="ECO:0000256" key="1">
    <source>
        <dbReference type="ARBA" id="ARBA00023015"/>
    </source>
</evidence>
<keyword evidence="1" id="KW-0805">Transcription regulation</keyword>
<dbReference type="PANTHER" id="PTHR30385">
    <property type="entry name" value="SIGMA FACTOR F FLAGELLAR"/>
    <property type="match status" value="1"/>
</dbReference>
<dbReference type="InterPro" id="IPR013324">
    <property type="entry name" value="RNA_pol_sigma_r3/r4-like"/>
</dbReference>
<dbReference type="EMBL" id="SDKM01000049">
    <property type="protein sequence ID" value="RYP82328.1"/>
    <property type="molecule type" value="Genomic_DNA"/>
</dbReference>
<evidence type="ECO:0000256" key="5">
    <source>
        <dbReference type="SAM" id="MobiDB-lite"/>
    </source>
</evidence>
<dbReference type="Proteomes" id="UP000295198">
    <property type="component" value="Unassembled WGS sequence"/>
</dbReference>
<sequence length="129" mass="14247">LSQDLGREPNGQELAEELDVTPHEVADAGSAYGSFSPTSLDQPVNADGASHLSDLLPDDDTDAHASEARLLLAPALRKLSDRDRRILYLRYCEDRTQQEIGDDIGVTQMQVSRTLTRILRDLRTDLDDG</sequence>
<feature type="compositionally biased region" description="Polar residues" evidence="5">
    <location>
        <begin position="33"/>
        <end position="42"/>
    </location>
</feature>
<name>A0A4Q4Z4K4_9ACTN</name>
<dbReference type="RefSeq" id="WP_134720642.1">
    <property type="nucleotide sequence ID" value="NZ_SDKM01000049.1"/>
</dbReference>
<keyword evidence="9" id="KW-1185">Reference proteome</keyword>
<feature type="non-terminal residue" evidence="8">
    <location>
        <position position="1"/>
    </location>
</feature>
<reference evidence="8 9" key="1">
    <citation type="submission" date="2019-01" db="EMBL/GenBank/DDBJ databases">
        <title>Nocardioides guangzhouensis sp. nov., an actinobacterium isolated from soil.</title>
        <authorList>
            <person name="Fu Y."/>
            <person name="Cai Y."/>
            <person name="Lin Z."/>
            <person name="Chen P."/>
        </authorList>
    </citation>
    <scope>NUCLEOTIDE SEQUENCE [LARGE SCALE GENOMIC DNA]</scope>
    <source>
        <strain evidence="8 9">130</strain>
    </source>
</reference>
<dbReference type="GO" id="GO:0006352">
    <property type="term" value="P:DNA-templated transcription initiation"/>
    <property type="evidence" value="ECO:0007669"/>
    <property type="project" value="InterPro"/>
</dbReference>
<dbReference type="InterPro" id="IPR007630">
    <property type="entry name" value="RNA_pol_sigma70_r4"/>
</dbReference>
<dbReference type="CDD" id="cd06171">
    <property type="entry name" value="Sigma70_r4"/>
    <property type="match status" value="1"/>
</dbReference>
<evidence type="ECO:0000256" key="3">
    <source>
        <dbReference type="ARBA" id="ARBA00023125"/>
    </source>
</evidence>
<dbReference type="Gene3D" id="1.20.140.160">
    <property type="match status" value="1"/>
</dbReference>
<keyword evidence="4" id="KW-0804">Transcription</keyword>